<comment type="catalytic activity">
    <reaction evidence="4">
        <text>RX + glutathione = an S-substituted glutathione + a halide anion + H(+)</text>
        <dbReference type="Rhea" id="RHEA:16437"/>
        <dbReference type="ChEBI" id="CHEBI:15378"/>
        <dbReference type="ChEBI" id="CHEBI:16042"/>
        <dbReference type="ChEBI" id="CHEBI:17792"/>
        <dbReference type="ChEBI" id="CHEBI:57925"/>
        <dbReference type="ChEBI" id="CHEBI:90779"/>
        <dbReference type="EC" id="2.5.1.18"/>
    </reaction>
</comment>
<dbReference type="GO" id="GO:0005737">
    <property type="term" value="C:cytoplasm"/>
    <property type="evidence" value="ECO:0007669"/>
    <property type="project" value="UniProtKB-ARBA"/>
</dbReference>
<dbReference type="SFLD" id="SFLDG01205">
    <property type="entry name" value="AMPS.1"/>
    <property type="match status" value="1"/>
</dbReference>
<dbReference type="AlphaFoldDB" id="A0AAF3J8V9"/>
<dbReference type="SUPFAM" id="SSF52833">
    <property type="entry name" value="Thioredoxin-like"/>
    <property type="match status" value="1"/>
</dbReference>
<evidence type="ECO:0000259" key="7">
    <source>
        <dbReference type="PROSITE" id="PS50405"/>
    </source>
</evidence>
<dbReference type="Pfam" id="PF14497">
    <property type="entry name" value="GST_C_3"/>
    <property type="match status" value="1"/>
</dbReference>
<dbReference type="InterPro" id="IPR010987">
    <property type="entry name" value="Glutathione-S-Trfase_C-like"/>
</dbReference>
<proteinExistence type="inferred from homology"/>
<protein>
    <recommendedName>
        <fullName evidence="1">glutathione transferase</fullName>
        <ecNumber evidence="1">2.5.1.18</ecNumber>
    </recommendedName>
    <alternativeName>
        <fullName evidence="5">GST class-sigma</fullName>
    </alternativeName>
</protein>
<dbReference type="InterPro" id="IPR050213">
    <property type="entry name" value="GST_superfamily"/>
</dbReference>
<dbReference type="WBParaSite" id="MBELARI_LOCUS3787">
    <property type="protein sequence ID" value="MBELARI_LOCUS3787"/>
    <property type="gene ID" value="MBELARI_LOCUS3787"/>
</dbReference>
<dbReference type="SFLD" id="SFLDG00363">
    <property type="entry name" value="AMPS_(cytGST):_Alpha-__Mu-__Pi"/>
    <property type="match status" value="1"/>
</dbReference>
<dbReference type="InterPro" id="IPR036249">
    <property type="entry name" value="Thioredoxin-like_sf"/>
</dbReference>
<feature type="domain" description="GST C-terminal" evidence="7">
    <location>
        <begin position="92"/>
        <end position="217"/>
    </location>
</feature>
<dbReference type="CDD" id="cd03192">
    <property type="entry name" value="GST_C_Sigma_like"/>
    <property type="match status" value="1"/>
</dbReference>
<dbReference type="Gene3D" id="3.40.30.10">
    <property type="entry name" value="Glutaredoxin"/>
    <property type="match status" value="1"/>
</dbReference>
<dbReference type="PROSITE" id="PS50405">
    <property type="entry name" value="GST_CTER"/>
    <property type="match status" value="1"/>
</dbReference>
<dbReference type="InterPro" id="IPR036282">
    <property type="entry name" value="Glutathione-S-Trfase_C_sf"/>
</dbReference>
<dbReference type="EC" id="2.5.1.18" evidence="1"/>
<evidence type="ECO:0000313" key="8">
    <source>
        <dbReference type="Proteomes" id="UP000887575"/>
    </source>
</evidence>
<comment type="similarity">
    <text evidence="3">Belongs to the GST superfamily. Sigma family.</text>
</comment>
<dbReference type="Gene3D" id="1.20.1050.10">
    <property type="match status" value="1"/>
</dbReference>
<evidence type="ECO:0000256" key="1">
    <source>
        <dbReference type="ARBA" id="ARBA00012452"/>
    </source>
</evidence>
<evidence type="ECO:0000256" key="4">
    <source>
        <dbReference type="ARBA" id="ARBA00047960"/>
    </source>
</evidence>
<organism evidence="8 9">
    <name type="scientific">Mesorhabditis belari</name>
    <dbReference type="NCBI Taxonomy" id="2138241"/>
    <lineage>
        <taxon>Eukaryota</taxon>
        <taxon>Metazoa</taxon>
        <taxon>Ecdysozoa</taxon>
        <taxon>Nematoda</taxon>
        <taxon>Chromadorea</taxon>
        <taxon>Rhabditida</taxon>
        <taxon>Rhabditina</taxon>
        <taxon>Rhabditomorpha</taxon>
        <taxon>Rhabditoidea</taxon>
        <taxon>Rhabditidae</taxon>
        <taxon>Mesorhabditinae</taxon>
        <taxon>Mesorhabditis</taxon>
    </lineage>
</organism>
<evidence type="ECO:0000256" key="5">
    <source>
        <dbReference type="ARBA" id="ARBA00078118"/>
    </source>
</evidence>
<reference evidence="9" key="1">
    <citation type="submission" date="2024-02" db="UniProtKB">
        <authorList>
            <consortium name="WormBaseParasite"/>
        </authorList>
    </citation>
    <scope>IDENTIFICATION</scope>
</reference>
<accession>A0AAF3J8V9</accession>
<evidence type="ECO:0000256" key="2">
    <source>
        <dbReference type="ARBA" id="ARBA00022679"/>
    </source>
</evidence>
<dbReference type="Pfam" id="PF02798">
    <property type="entry name" value="GST_N"/>
    <property type="match status" value="1"/>
</dbReference>
<dbReference type="InterPro" id="IPR004045">
    <property type="entry name" value="Glutathione_S-Trfase_N"/>
</dbReference>
<evidence type="ECO:0000259" key="6">
    <source>
        <dbReference type="PROSITE" id="PS50404"/>
    </source>
</evidence>
<dbReference type="Proteomes" id="UP000887575">
    <property type="component" value="Unassembled WGS sequence"/>
</dbReference>
<dbReference type="CDD" id="cd03039">
    <property type="entry name" value="GST_N_Sigma_like"/>
    <property type="match status" value="1"/>
</dbReference>
<dbReference type="PANTHER" id="PTHR11571:SF224">
    <property type="entry name" value="HEMATOPOIETIC PROSTAGLANDIN D SYNTHASE"/>
    <property type="match status" value="1"/>
</dbReference>
<name>A0AAF3J8V9_9BILA</name>
<dbReference type="SUPFAM" id="SSF47616">
    <property type="entry name" value="GST C-terminal domain-like"/>
    <property type="match status" value="1"/>
</dbReference>
<dbReference type="PROSITE" id="PS50404">
    <property type="entry name" value="GST_NTER"/>
    <property type="match status" value="1"/>
</dbReference>
<feature type="domain" description="GST N-terminal" evidence="6">
    <location>
        <begin position="2"/>
        <end position="90"/>
    </location>
</feature>
<dbReference type="SFLD" id="SFLDS00019">
    <property type="entry name" value="Glutathione_Transferase_(cytos"/>
    <property type="match status" value="1"/>
</dbReference>
<dbReference type="GO" id="GO:0004364">
    <property type="term" value="F:glutathione transferase activity"/>
    <property type="evidence" value="ECO:0007669"/>
    <property type="project" value="UniProtKB-EC"/>
</dbReference>
<keyword evidence="2" id="KW-0808">Transferase</keyword>
<keyword evidence="8" id="KW-1185">Reference proteome</keyword>
<evidence type="ECO:0000313" key="9">
    <source>
        <dbReference type="WBParaSite" id="MBELARI_LOCUS3787"/>
    </source>
</evidence>
<dbReference type="PANTHER" id="PTHR11571">
    <property type="entry name" value="GLUTATHIONE S-TRANSFERASE"/>
    <property type="match status" value="1"/>
</dbReference>
<sequence length="217" mass="24612">MPNYKFTYFAVRGKGEFIRQLFALAEVEFEDDRFSLGPSGRASTLDRAKWGELKKTTHFGQLPVLKFDGKQLAQANAIAKFLGAEFGFNGSNAYEAALIDSIGIAYDDLFKACRPFYLSWHGVSEESMDDAYKTSVEPGRDKFFPAISKFLGNSKSGFIVGEKISWIDLLVADHCETFIRYNAHYLDKYPEVKAHMEKVHSIPAIKKWIQTRPDTEI</sequence>
<dbReference type="FunFam" id="1.20.1050.10:FF:000031">
    <property type="entry name" value="Glutathione S-Transferase"/>
    <property type="match status" value="1"/>
</dbReference>
<evidence type="ECO:0000256" key="3">
    <source>
        <dbReference type="ARBA" id="ARBA00038317"/>
    </source>
</evidence>
<dbReference type="GO" id="GO:0006749">
    <property type="term" value="P:glutathione metabolic process"/>
    <property type="evidence" value="ECO:0007669"/>
    <property type="project" value="TreeGrafter"/>
</dbReference>
<dbReference type="InterPro" id="IPR004046">
    <property type="entry name" value="GST_C"/>
</dbReference>
<dbReference type="InterPro" id="IPR040079">
    <property type="entry name" value="Glutathione_S-Trfase"/>
</dbReference>